<dbReference type="AlphaFoldDB" id="A0A8S1X459"/>
<keyword evidence="4" id="KW-1185">Reference proteome</keyword>
<dbReference type="OMA" id="QRNFSHY"/>
<evidence type="ECO:0000313" key="4">
    <source>
        <dbReference type="Proteomes" id="UP000683925"/>
    </source>
</evidence>
<evidence type="ECO:0000256" key="1">
    <source>
        <dbReference type="SAM" id="Coils"/>
    </source>
</evidence>
<gene>
    <name evidence="3" type="ORF">POCTA_138.1.T1090115</name>
</gene>
<keyword evidence="1" id="KW-0175">Coiled coil</keyword>
<dbReference type="Proteomes" id="UP000683925">
    <property type="component" value="Unassembled WGS sequence"/>
</dbReference>
<evidence type="ECO:0000313" key="3">
    <source>
        <dbReference type="EMBL" id="CAD8195540.1"/>
    </source>
</evidence>
<accession>A0A8S1X459</accession>
<proteinExistence type="predicted"/>
<name>A0A8S1X459_PAROT</name>
<feature type="region of interest" description="Disordered" evidence="2">
    <location>
        <begin position="300"/>
        <end position="319"/>
    </location>
</feature>
<organism evidence="3 4">
    <name type="scientific">Paramecium octaurelia</name>
    <dbReference type="NCBI Taxonomy" id="43137"/>
    <lineage>
        <taxon>Eukaryota</taxon>
        <taxon>Sar</taxon>
        <taxon>Alveolata</taxon>
        <taxon>Ciliophora</taxon>
        <taxon>Intramacronucleata</taxon>
        <taxon>Oligohymenophorea</taxon>
        <taxon>Peniculida</taxon>
        <taxon>Parameciidae</taxon>
        <taxon>Paramecium</taxon>
    </lineage>
</organism>
<evidence type="ECO:0000256" key="2">
    <source>
        <dbReference type="SAM" id="MobiDB-lite"/>
    </source>
</evidence>
<comment type="caution">
    <text evidence="3">The sequence shown here is derived from an EMBL/GenBank/DDBJ whole genome shotgun (WGS) entry which is preliminary data.</text>
</comment>
<feature type="coiled-coil region" evidence="1">
    <location>
        <begin position="198"/>
        <end position="225"/>
    </location>
</feature>
<dbReference type="OrthoDB" id="293423at2759"/>
<dbReference type="EMBL" id="CAJJDP010000109">
    <property type="protein sequence ID" value="CAD8195540.1"/>
    <property type="molecule type" value="Genomic_DNA"/>
</dbReference>
<reference evidence="3" key="1">
    <citation type="submission" date="2021-01" db="EMBL/GenBank/DDBJ databases">
        <authorList>
            <consortium name="Genoscope - CEA"/>
            <person name="William W."/>
        </authorList>
    </citation>
    <scope>NUCLEOTIDE SEQUENCE</scope>
</reference>
<sequence>MSISTTCEFDHSNKTLHRKFKSLHFKTKQDPLITIKPFETRNHGHQFQRNFSHYLKGDLNVSSLIQTLNYPRLTAEKQNPRKEEGSLKMRQQTEQRRNYLKSKLLKVQNLIKDKVAIKKPHNEEMRQGNAQTLAIVQTILDIANHQENTISYQKKLMPKSKSLKQYRLNYDDVESVSKMQRDFIDAIPPRQYLKSVLENNAQLYLQELQSRAEQHENNINKLVRLNIQNKKKDFTLFHKAAKTDRRNQDGILTIGDVQLYDYLYNNPQGVRIQKHPKYIQNVIDSGVDFRQNLTRRLLSTRDKKTHYNQDPPENSDDSCASSLQSACEIKLDNYYEETREWKRKQYLQLPRRIKQLIALEELNQKAVHTTVNKLQSKS</sequence>
<protein>
    <submittedName>
        <fullName evidence="3">Uncharacterized protein</fullName>
    </submittedName>
</protein>